<protein>
    <submittedName>
        <fullName evidence="1">Uncharacterized protein</fullName>
    </submittedName>
</protein>
<proteinExistence type="predicted"/>
<comment type="caution">
    <text evidence="1">The sequence shown here is derived from an EMBL/GenBank/DDBJ whole genome shotgun (WGS) entry which is preliminary data.</text>
</comment>
<evidence type="ECO:0000313" key="1">
    <source>
        <dbReference type="EMBL" id="CAK5075915.1"/>
    </source>
</evidence>
<reference evidence="1" key="1">
    <citation type="submission" date="2023-11" db="EMBL/GenBank/DDBJ databases">
        <authorList>
            <person name="Poullet M."/>
        </authorList>
    </citation>
    <scope>NUCLEOTIDE SEQUENCE</scope>
    <source>
        <strain evidence="1">E1834</strain>
    </source>
</reference>
<name>A0ACB0ZAD0_MELEN</name>
<gene>
    <name evidence="1" type="ORF">MENTE1834_LOCUS22746</name>
</gene>
<accession>A0ACB0ZAD0</accession>
<organism evidence="1 2">
    <name type="scientific">Meloidogyne enterolobii</name>
    <name type="common">Root-knot nematode worm</name>
    <name type="synonym">Meloidogyne mayaguensis</name>
    <dbReference type="NCBI Taxonomy" id="390850"/>
    <lineage>
        <taxon>Eukaryota</taxon>
        <taxon>Metazoa</taxon>
        <taxon>Ecdysozoa</taxon>
        <taxon>Nematoda</taxon>
        <taxon>Chromadorea</taxon>
        <taxon>Rhabditida</taxon>
        <taxon>Tylenchina</taxon>
        <taxon>Tylenchomorpha</taxon>
        <taxon>Tylenchoidea</taxon>
        <taxon>Meloidogynidae</taxon>
        <taxon>Meloidogyninae</taxon>
        <taxon>Meloidogyne</taxon>
    </lineage>
</organism>
<evidence type="ECO:0000313" key="2">
    <source>
        <dbReference type="Proteomes" id="UP001497535"/>
    </source>
</evidence>
<keyword evidence="2" id="KW-1185">Reference proteome</keyword>
<sequence>MFFTMSVERVIAVAFPIFYANMNFRFYIFLHILPIFTLSAFILYQMLSQIVAHPDLPVTGNLADIFGLSSIIDSRLIYGPLLLASILLHIIVGFLVKYKGGLTLLMMIRERINMDYQSENMDI</sequence>
<dbReference type="EMBL" id="CAVMJV010000029">
    <property type="protein sequence ID" value="CAK5075915.1"/>
    <property type="molecule type" value="Genomic_DNA"/>
</dbReference>
<dbReference type="Proteomes" id="UP001497535">
    <property type="component" value="Unassembled WGS sequence"/>
</dbReference>